<dbReference type="Proteomes" id="UP000266723">
    <property type="component" value="Unassembled WGS sequence"/>
</dbReference>
<evidence type="ECO:0000313" key="1">
    <source>
        <dbReference type="EMBL" id="KAF3597603.1"/>
    </source>
</evidence>
<accession>A0ABQ7EK80</accession>
<sequence length="68" mass="7452">MVIIRDGNQGAGTAGLTRKSLLRDGIGAPFGKPAKLRDEFKVGRVESGMDRKRDGLQVNLRDFENPQP</sequence>
<keyword evidence="2" id="KW-1185">Reference proteome</keyword>
<evidence type="ECO:0000313" key="2">
    <source>
        <dbReference type="Proteomes" id="UP000266723"/>
    </source>
</evidence>
<gene>
    <name evidence="1" type="ORF">DY000_02022626</name>
</gene>
<reference evidence="1 2" key="1">
    <citation type="journal article" date="2020" name="BMC Genomics">
        <title>Intraspecific diversification of the crop wild relative Brassica cretica Lam. using demographic model selection.</title>
        <authorList>
            <person name="Kioukis A."/>
            <person name="Michalopoulou V.A."/>
            <person name="Briers L."/>
            <person name="Pirintsos S."/>
            <person name="Studholme D.J."/>
            <person name="Pavlidis P."/>
            <person name="Sarris P.F."/>
        </authorList>
    </citation>
    <scope>NUCLEOTIDE SEQUENCE [LARGE SCALE GENOMIC DNA]</scope>
    <source>
        <strain evidence="2">cv. PFS-1207/04</strain>
    </source>
</reference>
<dbReference type="EMBL" id="QGKV02000299">
    <property type="protein sequence ID" value="KAF3597603.1"/>
    <property type="molecule type" value="Genomic_DNA"/>
</dbReference>
<comment type="caution">
    <text evidence="1">The sequence shown here is derived from an EMBL/GenBank/DDBJ whole genome shotgun (WGS) entry which is preliminary data.</text>
</comment>
<name>A0ABQ7EK80_BRACR</name>
<proteinExistence type="predicted"/>
<protein>
    <submittedName>
        <fullName evidence="1">Uncharacterized protein</fullName>
    </submittedName>
</protein>
<organism evidence="1 2">
    <name type="scientific">Brassica cretica</name>
    <name type="common">Mustard</name>
    <dbReference type="NCBI Taxonomy" id="69181"/>
    <lineage>
        <taxon>Eukaryota</taxon>
        <taxon>Viridiplantae</taxon>
        <taxon>Streptophyta</taxon>
        <taxon>Embryophyta</taxon>
        <taxon>Tracheophyta</taxon>
        <taxon>Spermatophyta</taxon>
        <taxon>Magnoliopsida</taxon>
        <taxon>eudicotyledons</taxon>
        <taxon>Gunneridae</taxon>
        <taxon>Pentapetalae</taxon>
        <taxon>rosids</taxon>
        <taxon>malvids</taxon>
        <taxon>Brassicales</taxon>
        <taxon>Brassicaceae</taxon>
        <taxon>Brassiceae</taxon>
        <taxon>Brassica</taxon>
    </lineage>
</organism>